<name>A0ABS6UD63_9PSEU</name>
<comment type="caution">
    <text evidence="6">The sequence shown here is derived from an EMBL/GenBank/DDBJ whole genome shotgun (WGS) entry which is preliminary data.</text>
</comment>
<sequence>MAPECRSSVVVVRRVVSSRIGVTGLAVMGANLARNIARRGVPIAVHNRTTAKTREFMEAYGSEGEFTAAETTEEFVAALEKPRRIIVMVKAGKPVDAVISELTPLLDEGDIIIDAGNSHFPDTRRRTEECAANGLRFMGIGVSGGEEGALLGPSIMPGGDPSAYAEVEEVLTSIAAVVDGTPCCVHVGPDGAGHYVKMVHNGIEYADIQLIAEAYDLLTHVGSLDAPAIATIFEEWNTGDLESFLIEITAKVLGKTDERTGGPLVDVIVDQAEQKGTGTWTAVDALGLGVPLTGITEAVFARGLSALRDERKAAAATLAGPVPGEGPDGLVDDIRQALYASKVVAYAQGFAQMRAASLANGWDLDLGAMATIWRGGCIIRAQFLNRIRDAYAEHPDIDNLLMVPYFTEAVADAQDAWRRVVVTATQQGVAIPAFASSLSYYDGYRRERGPANLIQGLRDYFGAHTYLRTDAEGKFHTRWGQDGSEVRTDG</sequence>
<feature type="domain" description="6-phosphogluconate dehydrogenase C-terminal" evidence="5">
    <location>
        <begin position="193"/>
        <end position="480"/>
    </location>
</feature>
<comment type="catalytic activity">
    <reaction evidence="3 4">
        <text>6-phospho-D-gluconate + NADP(+) = D-ribulose 5-phosphate + CO2 + NADPH</text>
        <dbReference type="Rhea" id="RHEA:10116"/>
        <dbReference type="ChEBI" id="CHEBI:16526"/>
        <dbReference type="ChEBI" id="CHEBI:57783"/>
        <dbReference type="ChEBI" id="CHEBI:58121"/>
        <dbReference type="ChEBI" id="CHEBI:58349"/>
        <dbReference type="ChEBI" id="CHEBI:58759"/>
        <dbReference type="EC" id="1.1.1.44"/>
    </reaction>
</comment>
<proteinExistence type="inferred from homology"/>
<keyword evidence="4" id="KW-0311">Gluconate utilization</keyword>
<dbReference type="Pfam" id="PF03446">
    <property type="entry name" value="NAD_binding_2"/>
    <property type="match status" value="1"/>
</dbReference>
<dbReference type="EMBL" id="JADQDF010000001">
    <property type="protein sequence ID" value="MBW0130185.1"/>
    <property type="molecule type" value="Genomic_DNA"/>
</dbReference>
<dbReference type="PANTHER" id="PTHR11811">
    <property type="entry name" value="6-PHOSPHOGLUCONATE DEHYDROGENASE"/>
    <property type="match status" value="1"/>
</dbReference>
<dbReference type="NCBIfam" id="TIGR00873">
    <property type="entry name" value="gnd"/>
    <property type="match status" value="1"/>
</dbReference>
<dbReference type="InterPro" id="IPR006184">
    <property type="entry name" value="6PGdom_BS"/>
</dbReference>
<dbReference type="PIRSF" id="PIRSF000109">
    <property type="entry name" value="6PGD"/>
    <property type="match status" value="1"/>
</dbReference>
<dbReference type="Proteomes" id="UP000694300">
    <property type="component" value="Unassembled WGS sequence"/>
</dbReference>
<keyword evidence="2 3" id="KW-0560">Oxidoreductase</keyword>
<comment type="pathway">
    <text evidence="3 4">Carbohydrate degradation; pentose phosphate pathway; D-ribulose 5-phosphate from D-glucose 6-phosphate (oxidative stage): step 3/3.</text>
</comment>
<evidence type="ECO:0000313" key="7">
    <source>
        <dbReference type="Proteomes" id="UP000694300"/>
    </source>
</evidence>
<dbReference type="NCBIfam" id="NF006765">
    <property type="entry name" value="PRK09287.1"/>
    <property type="match status" value="1"/>
</dbReference>
<accession>A0ABS6UD63</accession>
<comment type="subunit">
    <text evidence="1 3">Homodimer.</text>
</comment>
<evidence type="ECO:0000256" key="3">
    <source>
        <dbReference type="PIRNR" id="PIRNR000109"/>
    </source>
</evidence>
<keyword evidence="7" id="KW-1185">Reference proteome</keyword>
<dbReference type="InterPro" id="IPR006114">
    <property type="entry name" value="6PGDH_C"/>
</dbReference>
<evidence type="ECO:0000313" key="6">
    <source>
        <dbReference type="EMBL" id="MBW0130185.1"/>
    </source>
</evidence>
<dbReference type="GO" id="GO:0004616">
    <property type="term" value="F:phosphogluconate dehydrogenase (decarboxylating) activity"/>
    <property type="evidence" value="ECO:0007669"/>
    <property type="project" value="UniProtKB-EC"/>
</dbReference>
<dbReference type="EC" id="1.1.1.44" evidence="3 4"/>
<evidence type="ECO:0000256" key="1">
    <source>
        <dbReference type="ARBA" id="ARBA00011738"/>
    </source>
</evidence>
<evidence type="ECO:0000259" key="5">
    <source>
        <dbReference type="SMART" id="SM01350"/>
    </source>
</evidence>
<dbReference type="PROSITE" id="PS00461">
    <property type="entry name" value="6PGD"/>
    <property type="match status" value="1"/>
</dbReference>
<dbReference type="InterPro" id="IPR006113">
    <property type="entry name" value="6PGDH_Gnd/GntZ"/>
</dbReference>
<dbReference type="InterPro" id="IPR006115">
    <property type="entry name" value="6PGDH_NADP-bd"/>
</dbReference>
<comment type="function">
    <text evidence="3">Catalyzes the oxidative decarboxylation of 6-phosphogluconate to ribulose 5-phosphate and CO(2), with concomitant reduction of NADP to NADPH.</text>
</comment>
<comment type="similarity">
    <text evidence="3 4">Belongs to the 6-phosphogluconate dehydrogenase family.</text>
</comment>
<keyword evidence="3 4" id="KW-0521">NADP</keyword>
<protein>
    <recommendedName>
        <fullName evidence="3 4">6-phosphogluconate dehydrogenase, decarboxylating</fullName>
        <ecNumber evidence="3 4">1.1.1.44</ecNumber>
    </recommendedName>
</protein>
<evidence type="ECO:0000256" key="4">
    <source>
        <dbReference type="RuleBase" id="RU000485"/>
    </source>
</evidence>
<dbReference type="Pfam" id="PF00393">
    <property type="entry name" value="6PGD"/>
    <property type="match status" value="1"/>
</dbReference>
<gene>
    <name evidence="6" type="primary">gndA</name>
    <name evidence="6" type="ORF">I4I82_21235</name>
</gene>
<organism evidence="6 7">
    <name type="scientific">Pseudonocardia oceani</name>
    <dbReference type="NCBI Taxonomy" id="2792013"/>
    <lineage>
        <taxon>Bacteria</taxon>
        <taxon>Bacillati</taxon>
        <taxon>Actinomycetota</taxon>
        <taxon>Actinomycetes</taxon>
        <taxon>Pseudonocardiales</taxon>
        <taxon>Pseudonocardiaceae</taxon>
        <taxon>Pseudonocardia</taxon>
    </lineage>
</organism>
<dbReference type="RefSeq" id="WP_218592106.1">
    <property type="nucleotide sequence ID" value="NZ_JADQDE010000199.1"/>
</dbReference>
<dbReference type="InterPro" id="IPR006183">
    <property type="entry name" value="Pgluconate_DH"/>
</dbReference>
<reference evidence="6 7" key="1">
    <citation type="submission" date="2020-11" db="EMBL/GenBank/DDBJ databases">
        <title>Pseudonocardia abyssalis sp. nov. and Pseudonocardia oceani sp. nov., description and phylogenomic analysis of two novel actinomycetes isolated from the deep Southern Ocean.</title>
        <authorList>
            <person name="Parra J."/>
        </authorList>
    </citation>
    <scope>NUCLEOTIDE SEQUENCE [LARGE SCALE GENOMIC DNA]</scope>
    <source>
        <strain evidence="7">KRD185</strain>
    </source>
</reference>
<keyword evidence="3 4" id="KW-0570">Pentose shunt</keyword>
<evidence type="ECO:0000256" key="2">
    <source>
        <dbReference type="ARBA" id="ARBA00023002"/>
    </source>
</evidence>
<dbReference type="SMART" id="SM01350">
    <property type="entry name" value="6PGD"/>
    <property type="match status" value="1"/>
</dbReference>